<dbReference type="Proteomes" id="UP000649617">
    <property type="component" value="Unassembled WGS sequence"/>
</dbReference>
<gene>
    <name evidence="2" type="ORF">SPIL2461_LOCUS16279</name>
</gene>
<dbReference type="AlphaFoldDB" id="A0A812V6Y3"/>
<dbReference type="OrthoDB" id="542705at2759"/>
<feature type="region of interest" description="Disordered" evidence="1">
    <location>
        <begin position="155"/>
        <end position="175"/>
    </location>
</feature>
<reference evidence="2" key="1">
    <citation type="submission" date="2021-02" db="EMBL/GenBank/DDBJ databases">
        <authorList>
            <person name="Dougan E. K."/>
            <person name="Rhodes N."/>
            <person name="Thang M."/>
            <person name="Chan C."/>
        </authorList>
    </citation>
    <scope>NUCLEOTIDE SEQUENCE</scope>
</reference>
<accession>A0A812V6Y3</accession>
<evidence type="ECO:0000313" key="2">
    <source>
        <dbReference type="EMBL" id="CAE7620843.1"/>
    </source>
</evidence>
<feature type="compositionally biased region" description="Basic and acidic residues" evidence="1">
    <location>
        <begin position="1"/>
        <end position="19"/>
    </location>
</feature>
<dbReference type="Gene3D" id="2.60.40.10">
    <property type="entry name" value="Immunoglobulins"/>
    <property type="match status" value="1"/>
</dbReference>
<organism evidence="2 3">
    <name type="scientific">Symbiodinium pilosum</name>
    <name type="common">Dinoflagellate</name>
    <dbReference type="NCBI Taxonomy" id="2952"/>
    <lineage>
        <taxon>Eukaryota</taxon>
        <taxon>Sar</taxon>
        <taxon>Alveolata</taxon>
        <taxon>Dinophyceae</taxon>
        <taxon>Suessiales</taxon>
        <taxon>Symbiodiniaceae</taxon>
        <taxon>Symbiodinium</taxon>
    </lineage>
</organism>
<dbReference type="EMBL" id="CAJNIZ010042124">
    <property type="protein sequence ID" value="CAE7620843.1"/>
    <property type="molecule type" value="Genomic_DNA"/>
</dbReference>
<name>A0A812V6Y3_SYMPI</name>
<evidence type="ECO:0000256" key="1">
    <source>
        <dbReference type="SAM" id="MobiDB-lite"/>
    </source>
</evidence>
<protein>
    <recommendedName>
        <fullName evidence="4">Carbohydrate binding module family 25 domain-containing protein</fullName>
    </recommendedName>
</protein>
<feature type="non-terminal residue" evidence="2">
    <location>
        <position position="1"/>
    </location>
</feature>
<comment type="caution">
    <text evidence="2">The sequence shown here is derived from an EMBL/GenBank/DDBJ whole genome shotgun (WGS) entry which is preliminary data.</text>
</comment>
<evidence type="ECO:0000313" key="3">
    <source>
        <dbReference type="Proteomes" id="UP000649617"/>
    </source>
</evidence>
<evidence type="ECO:0008006" key="4">
    <source>
        <dbReference type="Google" id="ProtNLM"/>
    </source>
</evidence>
<dbReference type="InterPro" id="IPR013783">
    <property type="entry name" value="Ig-like_fold"/>
</dbReference>
<sequence length="175" mass="19285">MALREKSTEGEEVEGEKQLLPEPTGITLLYQTGWPTPRLHYSAEGADWTAVPGEAMAPSDWSTFPHADGWWSIQVPASALEFVMTDGHGNWAKDQNGRNLFITGSGTWTLRGNVITKLLLEDLRSENSCSTLEAEQSGRFQRLTQWHRAITCEALAGPEPSDAPPDPAGQDRRPV</sequence>
<keyword evidence="3" id="KW-1185">Reference proteome</keyword>
<feature type="region of interest" description="Disordered" evidence="1">
    <location>
        <begin position="1"/>
        <end position="20"/>
    </location>
</feature>
<dbReference type="GO" id="GO:2001070">
    <property type="term" value="F:starch binding"/>
    <property type="evidence" value="ECO:0007669"/>
    <property type="project" value="InterPro"/>
</dbReference>
<proteinExistence type="predicted"/>